<reference evidence="3 4" key="1">
    <citation type="submission" date="2017-06" db="EMBL/GenBank/DDBJ databases">
        <title>Global population genomics of the pathogenic fungus Cryptococcus neoformans var. grubii.</title>
        <authorList>
            <person name="Cuomo C."/>
            <person name="Litvintseva A."/>
            <person name="Chen Y."/>
            <person name="Young S."/>
            <person name="Zeng Q."/>
            <person name="Chapman S."/>
            <person name="Gujja S."/>
            <person name="Saif S."/>
            <person name="Birren B."/>
        </authorList>
    </citation>
    <scope>NUCLEOTIDE SEQUENCE [LARGE SCALE GENOMIC DNA]</scope>
    <source>
        <strain evidence="3 4">Tu259-1</strain>
    </source>
</reference>
<dbReference type="AlphaFoldDB" id="A0A854QEQ0"/>
<evidence type="ECO:0000256" key="2">
    <source>
        <dbReference type="SAM" id="SignalP"/>
    </source>
</evidence>
<protein>
    <submittedName>
        <fullName evidence="3">Uncharacterized protein</fullName>
    </submittedName>
</protein>
<dbReference type="EMBL" id="AMKT01000056">
    <property type="protein sequence ID" value="OXG18390.1"/>
    <property type="molecule type" value="Genomic_DNA"/>
</dbReference>
<accession>A0A854QEQ0</accession>
<sequence length="100" mass="11345">MLPTTVLFRLFLILLLPFTLGAAIPQTNNHSHDRRLALNKPRISPEELMETEAWLAWQAKILRGKYAAYLDGRAKALLDKDREEAKKKHGGGTEDPKPQI</sequence>
<organism evidence="3 4">
    <name type="scientific">Cryptococcus neoformans Tu259-1</name>
    <dbReference type="NCBI Taxonomy" id="1230072"/>
    <lineage>
        <taxon>Eukaryota</taxon>
        <taxon>Fungi</taxon>
        <taxon>Dikarya</taxon>
        <taxon>Basidiomycota</taxon>
        <taxon>Agaricomycotina</taxon>
        <taxon>Tremellomycetes</taxon>
        <taxon>Tremellales</taxon>
        <taxon>Cryptococcaceae</taxon>
        <taxon>Cryptococcus</taxon>
        <taxon>Cryptococcus neoformans species complex</taxon>
    </lineage>
</organism>
<proteinExistence type="predicted"/>
<keyword evidence="2" id="KW-0732">Signal</keyword>
<name>A0A854QEQ0_CRYNE</name>
<comment type="caution">
    <text evidence="3">The sequence shown here is derived from an EMBL/GenBank/DDBJ whole genome shotgun (WGS) entry which is preliminary data.</text>
</comment>
<feature type="signal peptide" evidence="2">
    <location>
        <begin position="1"/>
        <end position="21"/>
    </location>
</feature>
<evidence type="ECO:0000313" key="4">
    <source>
        <dbReference type="Proteomes" id="UP000199727"/>
    </source>
</evidence>
<feature type="chain" id="PRO_5032315963" evidence="2">
    <location>
        <begin position="22"/>
        <end position="100"/>
    </location>
</feature>
<evidence type="ECO:0000313" key="3">
    <source>
        <dbReference type="EMBL" id="OXG18390.1"/>
    </source>
</evidence>
<dbReference type="OrthoDB" id="10383424at2759"/>
<gene>
    <name evidence="3" type="ORF">C361_04513</name>
</gene>
<feature type="region of interest" description="Disordered" evidence="1">
    <location>
        <begin position="81"/>
        <end position="100"/>
    </location>
</feature>
<dbReference type="Proteomes" id="UP000199727">
    <property type="component" value="Unassembled WGS sequence"/>
</dbReference>
<evidence type="ECO:0000256" key="1">
    <source>
        <dbReference type="SAM" id="MobiDB-lite"/>
    </source>
</evidence>